<dbReference type="EMBL" id="BSFH01000024">
    <property type="protein sequence ID" value="GLK63999.1"/>
    <property type="molecule type" value="Genomic_DNA"/>
</dbReference>
<gene>
    <name evidence="3" type="ORF">GCM10017635_14700</name>
</gene>
<proteinExistence type="predicted"/>
<accession>A0AAD3NY80</accession>
<evidence type="ECO:0000256" key="2">
    <source>
        <dbReference type="SAM" id="MobiDB-lite"/>
    </source>
</evidence>
<dbReference type="Proteomes" id="UP001143349">
    <property type="component" value="Unassembled WGS sequence"/>
</dbReference>
<keyword evidence="4" id="KW-1185">Reference proteome</keyword>
<feature type="coiled-coil region" evidence="1">
    <location>
        <begin position="42"/>
        <end position="69"/>
    </location>
</feature>
<keyword evidence="1" id="KW-0175">Coiled coil</keyword>
<dbReference type="AlphaFoldDB" id="A0AAD3NY80"/>
<evidence type="ECO:0000313" key="4">
    <source>
        <dbReference type="Proteomes" id="UP001143349"/>
    </source>
</evidence>
<protein>
    <submittedName>
        <fullName evidence="3">Uncharacterized protein</fullName>
    </submittedName>
</protein>
<comment type="caution">
    <text evidence="3">The sequence shown here is derived from an EMBL/GenBank/DDBJ whole genome shotgun (WGS) entry which is preliminary data.</text>
</comment>
<reference evidence="3" key="1">
    <citation type="journal article" date="2014" name="Int. J. Syst. Evol. Microbiol.">
        <title>Complete genome sequence of Corynebacterium casei LMG S-19264T (=DSM 44701T), isolated from a smear-ripened cheese.</title>
        <authorList>
            <consortium name="US DOE Joint Genome Institute (JGI-PGF)"/>
            <person name="Walter F."/>
            <person name="Albersmeier A."/>
            <person name="Kalinowski J."/>
            <person name="Ruckert C."/>
        </authorList>
    </citation>
    <scope>NUCLEOTIDE SEQUENCE</scope>
    <source>
        <strain evidence="3">VKM B-2222</strain>
    </source>
</reference>
<reference evidence="3" key="2">
    <citation type="submission" date="2023-01" db="EMBL/GenBank/DDBJ databases">
        <authorList>
            <person name="Sun Q."/>
            <person name="Evtushenko L."/>
        </authorList>
    </citation>
    <scope>NUCLEOTIDE SEQUENCE</scope>
    <source>
        <strain evidence="3">VKM B-2222</strain>
    </source>
</reference>
<organism evidence="3 4">
    <name type="scientific">Paracoccus kondratievae</name>
    <dbReference type="NCBI Taxonomy" id="135740"/>
    <lineage>
        <taxon>Bacteria</taxon>
        <taxon>Pseudomonadati</taxon>
        <taxon>Pseudomonadota</taxon>
        <taxon>Alphaproteobacteria</taxon>
        <taxon>Rhodobacterales</taxon>
        <taxon>Paracoccaceae</taxon>
        <taxon>Paracoccus</taxon>
    </lineage>
</organism>
<evidence type="ECO:0000313" key="3">
    <source>
        <dbReference type="EMBL" id="GLK63999.1"/>
    </source>
</evidence>
<feature type="region of interest" description="Disordered" evidence="2">
    <location>
        <begin position="161"/>
        <end position="184"/>
    </location>
</feature>
<dbReference type="RefSeq" id="WP_271179524.1">
    <property type="nucleotide sequence ID" value="NZ_BSFH01000024.1"/>
</dbReference>
<evidence type="ECO:0000256" key="1">
    <source>
        <dbReference type="SAM" id="Coils"/>
    </source>
</evidence>
<sequence length="184" mass="20041">MRDDLNGSERRLIAALDRIDQFIDRVAQAGATSSDAPYAAPEGEAEARLQEISAENQRLSQELAVQHERQAETLATCEARLAEAHQRLVHAGQEIARLARANEVLATANRALIEDRSSDESQDDIRCALEAEIESLRAARDAERAQMDDIIGTLDRMIGTAPLPAASKGQDGPQEGSNLDEERG</sequence>
<name>A0AAD3NY80_9RHOB</name>